<keyword evidence="2" id="KW-0812">Transmembrane</keyword>
<reference evidence="4 5" key="1">
    <citation type="submission" date="2022-06" db="EMBL/GenBank/DDBJ databases">
        <title>Genomic Encyclopedia of Archaeal and Bacterial Type Strains, Phase II (KMG-II): from individual species to whole genera.</title>
        <authorList>
            <person name="Goeker M."/>
        </authorList>
    </citation>
    <scope>NUCLEOTIDE SEQUENCE [LARGE SCALE GENOMIC DNA]</scope>
    <source>
        <strain evidence="4 5">DSM 40477</strain>
    </source>
</reference>
<feature type="domain" description="Cell envelope-related transcriptional attenuator" evidence="3">
    <location>
        <begin position="99"/>
        <end position="242"/>
    </location>
</feature>
<keyword evidence="5" id="KW-1185">Reference proteome</keyword>
<proteinExistence type="inferred from homology"/>
<evidence type="ECO:0000259" key="3">
    <source>
        <dbReference type="Pfam" id="PF03816"/>
    </source>
</evidence>
<dbReference type="RefSeq" id="WP_253668853.1">
    <property type="nucleotide sequence ID" value="NZ_JAMTCP010000005.1"/>
</dbReference>
<name>A0ABT1HQJ6_STRSD</name>
<comment type="similarity">
    <text evidence="1">Belongs to the LytR/CpsA/Psr (LCP) family.</text>
</comment>
<comment type="caution">
    <text evidence="4">The sequence shown here is derived from an EMBL/GenBank/DDBJ whole genome shotgun (WGS) entry which is preliminary data.</text>
</comment>
<evidence type="ECO:0000256" key="2">
    <source>
        <dbReference type="SAM" id="Phobius"/>
    </source>
</evidence>
<evidence type="ECO:0000313" key="4">
    <source>
        <dbReference type="EMBL" id="MCP2257735.1"/>
    </source>
</evidence>
<dbReference type="Pfam" id="PF03816">
    <property type="entry name" value="LytR_cpsA_psr"/>
    <property type="match status" value="1"/>
</dbReference>
<accession>A0ABT1HQJ6</accession>
<feature type="transmembrane region" description="Helical" evidence="2">
    <location>
        <begin position="24"/>
        <end position="46"/>
    </location>
</feature>
<dbReference type="Proteomes" id="UP001205311">
    <property type="component" value="Unassembled WGS sequence"/>
</dbReference>
<gene>
    <name evidence="4" type="ORF">LX15_001421</name>
</gene>
<sequence length="332" mass="35273">MAAGSYQAYHQPARGRAPRRKRRVGRVIGVLVVLLLLLVAGGWIYLDSSLRRVSALPDYPNRPAKGAGTNWLLVGSDSREGLSEEDRDALSTGGAAGQRTDTIMLLHLPDGGGPATLVSLPRDSYVPIQGNGRNKLNAAFAWGGPQLLVRTVEEATGLRMDHYAEIGFGGFRDIVDAVGGVEMCVKEPMKDPLAGLDLPAGCQELDGAQALGYVRTRASARADLDRVQRQREFLSALVSKATSVGTLVNPFRMIPLVTSVPGAVSLNDGDHLHHVAAMGWALSGSPVTGTVPIGSTGNAPNAGSVVYWDKARASQLFELLRQDQPVPADLLK</sequence>
<dbReference type="PANTHER" id="PTHR33392">
    <property type="entry name" value="POLYISOPRENYL-TEICHOIC ACID--PEPTIDOGLYCAN TEICHOIC ACID TRANSFERASE TAGU"/>
    <property type="match status" value="1"/>
</dbReference>
<evidence type="ECO:0000256" key="1">
    <source>
        <dbReference type="ARBA" id="ARBA00006068"/>
    </source>
</evidence>
<protein>
    <submittedName>
        <fullName evidence="4">Transcriptional attenuator, LytR family</fullName>
    </submittedName>
</protein>
<dbReference type="EMBL" id="JAMTCP010000005">
    <property type="protein sequence ID" value="MCP2257735.1"/>
    <property type="molecule type" value="Genomic_DNA"/>
</dbReference>
<organism evidence="4 5">
    <name type="scientific">Streptoalloteichus tenebrarius (strain ATCC 17920 / DSM 40477 / JCM 4838 / CBS 697.72 / NBRC 16177 / NCIMB 11028 / NRRL B-12390 / A12253. 1 / ISP 5477)</name>
    <name type="common">Streptomyces tenebrarius</name>
    <dbReference type="NCBI Taxonomy" id="1933"/>
    <lineage>
        <taxon>Bacteria</taxon>
        <taxon>Bacillati</taxon>
        <taxon>Actinomycetota</taxon>
        <taxon>Actinomycetes</taxon>
        <taxon>Pseudonocardiales</taxon>
        <taxon>Pseudonocardiaceae</taxon>
        <taxon>Streptoalloteichus</taxon>
    </lineage>
</organism>
<dbReference type="InterPro" id="IPR004474">
    <property type="entry name" value="LytR_CpsA_psr"/>
</dbReference>
<keyword evidence="2" id="KW-0472">Membrane</keyword>
<dbReference type="Gene3D" id="3.40.630.190">
    <property type="entry name" value="LCP protein"/>
    <property type="match status" value="1"/>
</dbReference>
<dbReference type="PANTHER" id="PTHR33392:SF6">
    <property type="entry name" value="POLYISOPRENYL-TEICHOIC ACID--PEPTIDOGLYCAN TEICHOIC ACID TRANSFERASE TAGU"/>
    <property type="match status" value="1"/>
</dbReference>
<dbReference type="NCBIfam" id="TIGR00350">
    <property type="entry name" value="lytR_cpsA_psr"/>
    <property type="match status" value="1"/>
</dbReference>
<evidence type="ECO:0000313" key="5">
    <source>
        <dbReference type="Proteomes" id="UP001205311"/>
    </source>
</evidence>
<keyword evidence="2" id="KW-1133">Transmembrane helix</keyword>
<dbReference type="InterPro" id="IPR050922">
    <property type="entry name" value="LytR/CpsA/Psr_CW_biosynth"/>
</dbReference>